<sequence length="786" mass="87386">MNTDTDIELGLGGCGGAYFLASPGELIVEIEKRDRHLRDRRTDLRAVLAGPDRRVLQEVTIPDDGQPVGGGTGPAQRARLSTQVDRKGVYALNVTVSNDRYGEEVIWGFRTNCPLYLIETSRGHKDAAHQEPIVLLNPARPGDVCFLPHREAFRVEVEDLPAGVGALPVYDAKGALIHTLRAEGGKASHTFPAGVHRDSVPWRLHLPAQQAMIQIDGVTRWREGDPSPHHASWTPDLYTLWTPRVESYFPLRDYRWLLTPYSRTLYGRHGEEGEVAFRVHNNADRAETVCLSLEFPEGEWPGPVRLSSERVAVGPKETVPVTVHYTVPGEAEGDARACHLRATPASRPDFTTYSTLTVRTGVAPARRRLSVPILLKPYRHENEQFGYLPDYPMDSQVYFDLQNRPFIRTPEGVATWRDGRWATTDLRSAVRSHEGFRASSTKIAFDRDNDLYLIASAGGQAALLRSGDGGRTFEAGLFEGEGRGRTYDIEQFSGHNAPAGPPPVLRYTQTEADPKLIWRRINTLELFLPEKRNGRLTLGNPVRISDRCIGLSAHSGIPSTVVSWGDRVHVVWGEATEVSADAPGVPVYAATYDRGTGRLGDPVLIGYGPPANDVHNSPSVTVDSRGVLHVLGGTHNRPFPYARSLQPNDAHGGWTPAEVTGEGLRQTYIGLVCGPDDTLHAAFRLWWGGTELFPAGNYPTLTHQRKRPGEAWGEARPLVAPPFSEYNVFYHRLTVDRRGRLFLSYDHWSTYWFYRTDHPGNRRALMTSADGGETWKLAETEDLIPR</sequence>
<reference evidence="1 2" key="1">
    <citation type="journal article" date="2016" name="Nat. Commun.">
        <title>Thousands of microbial genomes shed light on interconnected biogeochemical processes in an aquifer system.</title>
        <authorList>
            <person name="Anantharaman K."/>
            <person name="Brown C.T."/>
            <person name="Hug L.A."/>
            <person name="Sharon I."/>
            <person name="Castelle C.J."/>
            <person name="Probst A.J."/>
            <person name="Thomas B.C."/>
            <person name="Singh A."/>
            <person name="Wilkins M.J."/>
            <person name="Karaoz U."/>
            <person name="Brodie E.L."/>
            <person name="Williams K.H."/>
            <person name="Hubbard S.S."/>
            <person name="Banfield J.F."/>
        </authorList>
    </citation>
    <scope>NUCLEOTIDE SEQUENCE [LARGE SCALE GENOMIC DNA]</scope>
    <source>
        <strain evidence="2">RIFCSPLOWO2_12_FULL_64_10</strain>
    </source>
</reference>
<name>A0A1F6C4H5_HANXR</name>
<comment type="caution">
    <text evidence="1">The sequence shown here is derived from an EMBL/GenBank/DDBJ whole genome shotgun (WGS) entry which is preliminary data.</text>
</comment>
<dbReference type="Pfam" id="PF15892">
    <property type="entry name" value="BNR_4"/>
    <property type="match status" value="1"/>
</dbReference>
<gene>
    <name evidence="1" type="ORF">A3F84_13060</name>
</gene>
<evidence type="ECO:0000313" key="2">
    <source>
        <dbReference type="Proteomes" id="UP000178606"/>
    </source>
</evidence>
<dbReference type="AlphaFoldDB" id="A0A1F6C4H5"/>
<proteinExistence type="predicted"/>
<dbReference type="EMBL" id="MFKF01000421">
    <property type="protein sequence ID" value="OGG43973.1"/>
    <property type="molecule type" value="Genomic_DNA"/>
</dbReference>
<accession>A0A1F6C4H5</accession>
<dbReference type="Proteomes" id="UP000178606">
    <property type="component" value="Unassembled WGS sequence"/>
</dbReference>
<evidence type="ECO:0008006" key="3">
    <source>
        <dbReference type="Google" id="ProtNLM"/>
    </source>
</evidence>
<organism evidence="1 2">
    <name type="scientific">Handelsmanbacteria sp. (strain RIFCSPLOWO2_12_FULL_64_10)</name>
    <dbReference type="NCBI Taxonomy" id="1817868"/>
    <lineage>
        <taxon>Bacteria</taxon>
        <taxon>Candidatus Handelsmaniibacteriota</taxon>
    </lineage>
</organism>
<protein>
    <recommendedName>
        <fullName evidence="3">Sialidase domain-containing protein</fullName>
    </recommendedName>
</protein>
<dbReference type="CDD" id="cd15482">
    <property type="entry name" value="Sialidase_non-viral"/>
    <property type="match status" value="1"/>
</dbReference>
<evidence type="ECO:0000313" key="1">
    <source>
        <dbReference type="EMBL" id="OGG43973.1"/>
    </source>
</evidence>
<dbReference type="InterPro" id="IPR036278">
    <property type="entry name" value="Sialidase_sf"/>
</dbReference>
<dbReference type="SUPFAM" id="SSF50939">
    <property type="entry name" value="Sialidases"/>
    <property type="match status" value="1"/>
</dbReference>